<dbReference type="SUPFAM" id="SSF48317">
    <property type="entry name" value="Acid phosphatase/Vanadium-dependent haloperoxidase"/>
    <property type="match status" value="1"/>
</dbReference>
<sequence length="221" mass="23100">MPLPCLPSARAPSGSPFCALAWWATGLVLALSALLLVEPSAQLYLAVAQSGAQWPERLADPLIITLCAGLAVAAFFPGRTGRGRAASGLAAGVGVMLAYGSSEVIKAVLAQDRPCRVIVLDPSCPPAGSWSFPSNHTTISFALATAMVLVIRSWWATSAHVIALAAAVSRVVDGVHYPHDVLAGAVLGTCTTIAAALLLERWTRPLLEHIGTHREQDPSEH</sequence>
<dbReference type="PANTHER" id="PTHR14969:SF62">
    <property type="entry name" value="DECAPRENYLPHOSPHORYL-5-PHOSPHORIBOSE PHOSPHATASE RV3807C-RELATED"/>
    <property type="match status" value="1"/>
</dbReference>
<feature type="transmembrane region" description="Helical" evidence="7">
    <location>
        <begin position="181"/>
        <end position="199"/>
    </location>
</feature>
<dbReference type="InterPro" id="IPR036938">
    <property type="entry name" value="PAP2/HPO_sf"/>
</dbReference>
<accession>A0A9D2LDE1</accession>
<keyword evidence="4" id="KW-0378">Hydrolase</keyword>
<evidence type="ECO:0000313" key="10">
    <source>
        <dbReference type="Proteomes" id="UP000823823"/>
    </source>
</evidence>
<evidence type="ECO:0000256" key="2">
    <source>
        <dbReference type="ARBA" id="ARBA00022475"/>
    </source>
</evidence>
<dbReference type="PANTHER" id="PTHR14969">
    <property type="entry name" value="SPHINGOSINE-1-PHOSPHATE PHOSPHOHYDROLASE"/>
    <property type="match status" value="1"/>
</dbReference>
<dbReference type="SMART" id="SM00014">
    <property type="entry name" value="acidPPc"/>
    <property type="match status" value="1"/>
</dbReference>
<name>A0A9D2LDE1_9MICO</name>
<evidence type="ECO:0000256" key="4">
    <source>
        <dbReference type="ARBA" id="ARBA00022801"/>
    </source>
</evidence>
<keyword evidence="6 7" id="KW-0472">Membrane</keyword>
<dbReference type="EMBL" id="DWZH01000053">
    <property type="protein sequence ID" value="HJB10291.1"/>
    <property type="molecule type" value="Genomic_DNA"/>
</dbReference>
<evidence type="ECO:0000256" key="3">
    <source>
        <dbReference type="ARBA" id="ARBA00022692"/>
    </source>
</evidence>
<feature type="transmembrane region" description="Helical" evidence="7">
    <location>
        <begin position="20"/>
        <end position="37"/>
    </location>
</feature>
<dbReference type="Proteomes" id="UP000823823">
    <property type="component" value="Unassembled WGS sequence"/>
</dbReference>
<evidence type="ECO:0000256" key="1">
    <source>
        <dbReference type="ARBA" id="ARBA00004651"/>
    </source>
</evidence>
<keyword evidence="5 7" id="KW-1133">Transmembrane helix</keyword>
<dbReference type="GO" id="GO:0016787">
    <property type="term" value="F:hydrolase activity"/>
    <property type="evidence" value="ECO:0007669"/>
    <property type="project" value="UniProtKB-KW"/>
</dbReference>
<evidence type="ECO:0000256" key="6">
    <source>
        <dbReference type="ARBA" id="ARBA00023136"/>
    </source>
</evidence>
<dbReference type="Pfam" id="PF01569">
    <property type="entry name" value="PAP2"/>
    <property type="match status" value="1"/>
</dbReference>
<dbReference type="GO" id="GO:0005886">
    <property type="term" value="C:plasma membrane"/>
    <property type="evidence" value="ECO:0007669"/>
    <property type="project" value="UniProtKB-SubCell"/>
</dbReference>
<keyword evidence="3 7" id="KW-0812">Transmembrane</keyword>
<reference evidence="9" key="2">
    <citation type="submission" date="2021-04" db="EMBL/GenBank/DDBJ databases">
        <authorList>
            <person name="Gilroy R."/>
        </authorList>
    </citation>
    <scope>NUCLEOTIDE SEQUENCE</scope>
    <source>
        <strain evidence="9">ChiHjej13B12-24818</strain>
    </source>
</reference>
<dbReference type="AlphaFoldDB" id="A0A9D2LDE1"/>
<reference evidence="9" key="1">
    <citation type="journal article" date="2021" name="PeerJ">
        <title>Extensive microbial diversity within the chicken gut microbiome revealed by metagenomics and culture.</title>
        <authorList>
            <person name="Gilroy R."/>
            <person name="Ravi A."/>
            <person name="Getino M."/>
            <person name="Pursley I."/>
            <person name="Horton D.L."/>
            <person name="Alikhan N.F."/>
            <person name="Baker D."/>
            <person name="Gharbi K."/>
            <person name="Hall N."/>
            <person name="Watson M."/>
            <person name="Adriaenssens E.M."/>
            <person name="Foster-Nyarko E."/>
            <person name="Jarju S."/>
            <person name="Secka A."/>
            <person name="Antonio M."/>
            <person name="Oren A."/>
            <person name="Chaudhuri R.R."/>
            <person name="La Ragione R."/>
            <person name="Hildebrand F."/>
            <person name="Pallen M.J."/>
        </authorList>
    </citation>
    <scope>NUCLEOTIDE SEQUENCE</scope>
    <source>
        <strain evidence="9">ChiHjej13B12-24818</strain>
    </source>
</reference>
<feature type="transmembrane region" description="Helical" evidence="7">
    <location>
        <begin position="141"/>
        <end position="169"/>
    </location>
</feature>
<feature type="transmembrane region" description="Helical" evidence="7">
    <location>
        <begin position="88"/>
        <end position="109"/>
    </location>
</feature>
<evidence type="ECO:0000256" key="5">
    <source>
        <dbReference type="ARBA" id="ARBA00022989"/>
    </source>
</evidence>
<dbReference type="InterPro" id="IPR000326">
    <property type="entry name" value="PAP2/HPO"/>
</dbReference>
<protein>
    <submittedName>
        <fullName evidence="9">Phosphatase PAP2 family protein</fullName>
    </submittedName>
</protein>
<keyword evidence="2" id="KW-1003">Cell membrane</keyword>
<evidence type="ECO:0000313" key="9">
    <source>
        <dbReference type="EMBL" id="HJB10291.1"/>
    </source>
</evidence>
<evidence type="ECO:0000256" key="7">
    <source>
        <dbReference type="SAM" id="Phobius"/>
    </source>
</evidence>
<dbReference type="Gene3D" id="1.20.144.10">
    <property type="entry name" value="Phosphatidic acid phosphatase type 2/haloperoxidase"/>
    <property type="match status" value="1"/>
</dbReference>
<proteinExistence type="predicted"/>
<comment type="subcellular location">
    <subcellularLocation>
        <location evidence="1">Cell membrane</location>
        <topology evidence="1">Multi-pass membrane protein</topology>
    </subcellularLocation>
</comment>
<organism evidence="9 10">
    <name type="scientific">Candidatus Brachybacterium merdavium</name>
    <dbReference type="NCBI Taxonomy" id="2838513"/>
    <lineage>
        <taxon>Bacteria</taxon>
        <taxon>Bacillati</taxon>
        <taxon>Actinomycetota</taxon>
        <taxon>Actinomycetes</taxon>
        <taxon>Micrococcales</taxon>
        <taxon>Dermabacteraceae</taxon>
        <taxon>Brachybacterium</taxon>
    </lineage>
</organism>
<gene>
    <name evidence="9" type="ORF">H9786_07135</name>
</gene>
<feature type="domain" description="Phosphatidic acid phosphatase type 2/haloperoxidase" evidence="8">
    <location>
        <begin position="86"/>
        <end position="196"/>
    </location>
</feature>
<comment type="caution">
    <text evidence="9">The sequence shown here is derived from an EMBL/GenBank/DDBJ whole genome shotgun (WGS) entry which is preliminary data.</text>
</comment>
<feature type="transmembrane region" description="Helical" evidence="7">
    <location>
        <begin position="58"/>
        <end position="76"/>
    </location>
</feature>
<evidence type="ECO:0000259" key="8">
    <source>
        <dbReference type="SMART" id="SM00014"/>
    </source>
</evidence>